<name>A0ACB8T677_9AGAM</name>
<reference evidence="1" key="2">
    <citation type="journal article" date="2022" name="New Phytol.">
        <title>Evolutionary transition to the ectomycorrhizal habit in the genomes of a hyperdiverse lineage of mushroom-forming fungi.</title>
        <authorList>
            <person name="Looney B."/>
            <person name="Miyauchi S."/>
            <person name="Morin E."/>
            <person name="Drula E."/>
            <person name="Courty P.E."/>
            <person name="Kohler A."/>
            <person name="Kuo A."/>
            <person name="LaButti K."/>
            <person name="Pangilinan J."/>
            <person name="Lipzen A."/>
            <person name="Riley R."/>
            <person name="Andreopoulos W."/>
            <person name="He G."/>
            <person name="Johnson J."/>
            <person name="Nolan M."/>
            <person name="Tritt A."/>
            <person name="Barry K.W."/>
            <person name="Grigoriev I.V."/>
            <person name="Nagy L.G."/>
            <person name="Hibbett D."/>
            <person name="Henrissat B."/>
            <person name="Matheny P.B."/>
            <person name="Labbe J."/>
            <person name="Martin F.M."/>
        </authorList>
    </citation>
    <scope>NUCLEOTIDE SEQUENCE</scope>
    <source>
        <strain evidence="1">HHB10654</strain>
    </source>
</reference>
<evidence type="ECO:0000313" key="2">
    <source>
        <dbReference type="Proteomes" id="UP000814140"/>
    </source>
</evidence>
<reference evidence="1" key="1">
    <citation type="submission" date="2021-03" db="EMBL/GenBank/DDBJ databases">
        <authorList>
            <consortium name="DOE Joint Genome Institute"/>
            <person name="Ahrendt S."/>
            <person name="Looney B.P."/>
            <person name="Miyauchi S."/>
            <person name="Morin E."/>
            <person name="Drula E."/>
            <person name="Courty P.E."/>
            <person name="Chicoki N."/>
            <person name="Fauchery L."/>
            <person name="Kohler A."/>
            <person name="Kuo A."/>
            <person name="Labutti K."/>
            <person name="Pangilinan J."/>
            <person name="Lipzen A."/>
            <person name="Riley R."/>
            <person name="Andreopoulos W."/>
            <person name="He G."/>
            <person name="Johnson J."/>
            <person name="Barry K.W."/>
            <person name="Grigoriev I.V."/>
            <person name="Nagy L."/>
            <person name="Hibbett D."/>
            <person name="Henrissat B."/>
            <person name="Matheny P.B."/>
            <person name="Labbe J."/>
            <person name="Martin F."/>
        </authorList>
    </citation>
    <scope>NUCLEOTIDE SEQUENCE</scope>
    <source>
        <strain evidence="1">HHB10654</strain>
    </source>
</reference>
<accession>A0ACB8T677</accession>
<evidence type="ECO:0000313" key="1">
    <source>
        <dbReference type="EMBL" id="KAI0063420.1"/>
    </source>
</evidence>
<dbReference type="EMBL" id="MU277203">
    <property type="protein sequence ID" value="KAI0063420.1"/>
    <property type="molecule type" value="Genomic_DNA"/>
</dbReference>
<comment type="caution">
    <text evidence="1">The sequence shown here is derived from an EMBL/GenBank/DDBJ whole genome shotgun (WGS) entry which is preliminary data.</text>
</comment>
<protein>
    <submittedName>
        <fullName evidence="1">Uncharacterized protein</fullName>
    </submittedName>
</protein>
<proteinExistence type="predicted"/>
<gene>
    <name evidence="1" type="ORF">BV25DRAFT_427505</name>
</gene>
<dbReference type="Proteomes" id="UP000814140">
    <property type="component" value="Unassembled WGS sequence"/>
</dbReference>
<keyword evidence="2" id="KW-1185">Reference proteome</keyword>
<organism evidence="1 2">
    <name type="scientific">Artomyces pyxidatus</name>
    <dbReference type="NCBI Taxonomy" id="48021"/>
    <lineage>
        <taxon>Eukaryota</taxon>
        <taxon>Fungi</taxon>
        <taxon>Dikarya</taxon>
        <taxon>Basidiomycota</taxon>
        <taxon>Agaricomycotina</taxon>
        <taxon>Agaricomycetes</taxon>
        <taxon>Russulales</taxon>
        <taxon>Auriscalpiaceae</taxon>
        <taxon>Artomyces</taxon>
    </lineage>
</organism>
<sequence>MGQHMAEFSIPSSWGGLNGIPQWKPAPYLRRNRNLNYPLLAHLTNGGILRQRENTSPGYKGVDLDGGIQMFYPPGQVMQQPTHSRLHVRDARDAHTVFEAVRLGLLRPVLRRLNEIERSMFITSGAIFVWEESEDDLGLKRWTDGRVWSQSRMREPYLFYDEKSPSDDNQATEQPPRSTGNFRFVDGISRGGATSPALSHYDRSEQHPTGLVKQAYSAWVLEHPNTKPRKWHLTAYFTYADLPRIPTVDQDPTLRGVTVPVGMYRSGKARSRNSDASLPASPSTSPPPYGRSSAGTSSQVSPSRIADPSAALPSLHTALAPRLHDTHAARWGHDPRHAEDQRVIQILNSRHTK</sequence>